<dbReference type="Proteomes" id="UP000445000">
    <property type="component" value="Unassembled WGS sequence"/>
</dbReference>
<proteinExistence type="predicted"/>
<accession>A0A829YHW8</accession>
<gene>
    <name evidence="1" type="ORF">GCM10011487_44730</name>
</gene>
<reference evidence="2" key="1">
    <citation type="submission" date="2020-01" db="EMBL/GenBank/DDBJ databases">
        <title>'Steroidobacter agaridevorans' sp. nov., agar-degrading bacteria isolated from rhizosphere soils.</title>
        <authorList>
            <person name="Ikenaga M."/>
            <person name="Kataoka M."/>
            <person name="Murouchi A."/>
            <person name="Katsuragi S."/>
            <person name="Sakai M."/>
        </authorList>
    </citation>
    <scope>NUCLEOTIDE SEQUENCE [LARGE SCALE GENOMIC DNA]</scope>
    <source>
        <strain evidence="2">YU21-B</strain>
    </source>
</reference>
<dbReference type="EMBL" id="BLJN01000004">
    <property type="protein sequence ID" value="GFE82473.1"/>
    <property type="molecule type" value="Genomic_DNA"/>
</dbReference>
<name>A0A829YHW8_9GAMM</name>
<protein>
    <submittedName>
        <fullName evidence="1">Uncharacterized protein</fullName>
    </submittedName>
</protein>
<evidence type="ECO:0000313" key="2">
    <source>
        <dbReference type="Proteomes" id="UP000445000"/>
    </source>
</evidence>
<comment type="caution">
    <text evidence="1">The sequence shown here is derived from an EMBL/GenBank/DDBJ whole genome shotgun (WGS) entry which is preliminary data.</text>
</comment>
<dbReference type="AlphaFoldDB" id="A0A829YHW8"/>
<sequence length="88" mass="9604">MNTTDPNQLTQSHECSELDSYLGTLRAQRGLGVVLVGLAQAVGDMLRAQVAAGELSTQQADELQSELERIVFVSKSPLLYLPIFSRQV</sequence>
<organism evidence="1 2">
    <name type="scientific">Steroidobacter agaridevorans</name>
    <dbReference type="NCBI Taxonomy" id="2695856"/>
    <lineage>
        <taxon>Bacteria</taxon>
        <taxon>Pseudomonadati</taxon>
        <taxon>Pseudomonadota</taxon>
        <taxon>Gammaproteobacteria</taxon>
        <taxon>Steroidobacterales</taxon>
        <taxon>Steroidobacteraceae</taxon>
        <taxon>Steroidobacter</taxon>
    </lineage>
</organism>
<evidence type="ECO:0000313" key="1">
    <source>
        <dbReference type="EMBL" id="GFE82473.1"/>
    </source>
</evidence>
<keyword evidence="2" id="KW-1185">Reference proteome</keyword>